<protein>
    <submittedName>
        <fullName evidence="1">Heterocycloanthracin/sonorensin family bacteriocin</fullName>
    </submittedName>
</protein>
<dbReference type="AlphaFoldDB" id="A0A4R5KE06"/>
<comment type="caution">
    <text evidence="1">The sequence shown here is derived from an EMBL/GenBank/DDBJ whole genome shotgun (WGS) entry which is preliminary data.</text>
</comment>
<dbReference type="OrthoDB" id="2943812at2"/>
<dbReference type="EMBL" id="SMRT01000019">
    <property type="protein sequence ID" value="TDF92778.1"/>
    <property type="molecule type" value="Genomic_DNA"/>
</dbReference>
<dbReference type="Proteomes" id="UP000295636">
    <property type="component" value="Unassembled WGS sequence"/>
</dbReference>
<reference evidence="1 2" key="1">
    <citation type="submission" date="2019-03" db="EMBL/GenBank/DDBJ databases">
        <title>This is whole genome sequence of Paenibacillus sp MS74 strain.</title>
        <authorList>
            <person name="Trinh H.N."/>
        </authorList>
    </citation>
    <scope>NUCLEOTIDE SEQUENCE [LARGE SCALE GENOMIC DNA]</scope>
    <source>
        <strain evidence="1 2">MS74</strain>
    </source>
</reference>
<organism evidence="1 2">
    <name type="scientific">Paenibacillus piri</name>
    <dbReference type="NCBI Taxonomy" id="2547395"/>
    <lineage>
        <taxon>Bacteria</taxon>
        <taxon>Bacillati</taxon>
        <taxon>Bacillota</taxon>
        <taxon>Bacilli</taxon>
        <taxon>Bacillales</taxon>
        <taxon>Paenibacillaceae</taxon>
        <taxon>Paenibacillus</taxon>
    </lineage>
</organism>
<keyword evidence="2" id="KW-1185">Reference proteome</keyword>
<proteinExistence type="predicted"/>
<dbReference type="InterPro" id="IPR019890">
    <property type="entry name" value="Bacteriocin/sonorensin"/>
</dbReference>
<accession>A0A4R5KE06</accession>
<evidence type="ECO:0000313" key="1">
    <source>
        <dbReference type="EMBL" id="TDF92778.1"/>
    </source>
</evidence>
<name>A0A4R5KE06_9BACL</name>
<gene>
    <name evidence="1" type="ORF">E1757_29115</name>
</gene>
<evidence type="ECO:0000313" key="2">
    <source>
        <dbReference type="Proteomes" id="UP000295636"/>
    </source>
</evidence>
<dbReference type="NCBIfam" id="TIGR03601">
    <property type="entry name" value="B_an_ocin"/>
    <property type="match status" value="1"/>
</dbReference>
<sequence>MNEFQNDLQQLNVSQFQAGEMTPWNQQSQYTAGQFPIGVDPADPSRSCGVSVGFCGGFCHHHCGGFCAGFCHHHCGGFCHHHCGGFCHHHCGGFCHHHCR</sequence>